<comment type="caution">
    <text evidence="3">The sequence shown here is derived from an EMBL/GenBank/DDBJ whole genome shotgun (WGS) entry which is preliminary data.</text>
</comment>
<dbReference type="Pfam" id="PF07762">
    <property type="entry name" value="DUF1618"/>
    <property type="match status" value="1"/>
</dbReference>
<feature type="compositionally biased region" description="Basic residues" evidence="1">
    <location>
        <begin position="335"/>
        <end position="354"/>
    </location>
</feature>
<evidence type="ECO:0000313" key="4">
    <source>
        <dbReference type="Proteomes" id="UP000095767"/>
    </source>
</evidence>
<dbReference type="OrthoDB" id="604159at2759"/>
<name>A0A1E5V8U9_9POAL</name>
<sequence>MPRPGSCLTAPTPAHRSSLAYARQGQPRNKDTISPCPSIPPPAVVVGVGDGTASSSVPAWVLLNNEGYIGSRPNATTAVAEGRNSLRIEASLHPARPPLPSNLFVDCPDVRFPHRSVILATAEDLLLIRVLVAADPPPSTAAFKDCDYFVYRAGAVTKPPLLTLIPSHPNRNVFHDEDVGVLPRGGDLFTVAALVATSTKNEYMFHRFDSEAGTWALKTVWLDAPKRAFPVKIPIKARRLNHITTTVITLGGEAGTMGWVDLWSGVLLYDLLRDEDSQDSRPMLRHMPLPVPMHAITCNRGCGANRQARLPTRSPRHRRHHQGRQGLLPQAGRPANHRRPPSLRRRRDRAARVRSGRLGPAFEVDDWVVTTWSNTAMGGSFEDWHEDFTVRGSEIKVGDAVRAELLAYGLLHRKPTRDDGEEPATVELPLHNLAVSEPTPSQNGDEDVLYLMARTKLFLPKAWALAIDMRNNTLLG</sequence>
<accession>A0A1E5V8U9</accession>
<reference evidence="3 4" key="1">
    <citation type="submission" date="2016-09" db="EMBL/GenBank/DDBJ databases">
        <title>The draft genome of Dichanthelium oligosanthes: A C3 panicoid grass species.</title>
        <authorList>
            <person name="Studer A.J."/>
            <person name="Schnable J.C."/>
            <person name="Brutnell T.P."/>
        </authorList>
    </citation>
    <scope>NUCLEOTIDE SEQUENCE [LARGE SCALE GENOMIC DNA]</scope>
    <source>
        <strain evidence="4">cv. Kellogg 1175</strain>
        <tissue evidence="3">Leaf</tissue>
    </source>
</reference>
<dbReference type="PANTHER" id="PTHR33074">
    <property type="entry name" value="EXPRESSED PROTEIN-RELATED"/>
    <property type="match status" value="1"/>
</dbReference>
<dbReference type="InterPro" id="IPR011676">
    <property type="entry name" value="DUF1618"/>
</dbReference>
<dbReference type="AlphaFoldDB" id="A0A1E5V8U9"/>
<feature type="region of interest" description="Disordered" evidence="1">
    <location>
        <begin position="305"/>
        <end position="354"/>
    </location>
</feature>
<evidence type="ECO:0000259" key="2">
    <source>
        <dbReference type="Pfam" id="PF07762"/>
    </source>
</evidence>
<organism evidence="3 4">
    <name type="scientific">Dichanthelium oligosanthes</name>
    <dbReference type="NCBI Taxonomy" id="888268"/>
    <lineage>
        <taxon>Eukaryota</taxon>
        <taxon>Viridiplantae</taxon>
        <taxon>Streptophyta</taxon>
        <taxon>Embryophyta</taxon>
        <taxon>Tracheophyta</taxon>
        <taxon>Spermatophyta</taxon>
        <taxon>Magnoliopsida</taxon>
        <taxon>Liliopsida</taxon>
        <taxon>Poales</taxon>
        <taxon>Poaceae</taxon>
        <taxon>PACMAD clade</taxon>
        <taxon>Panicoideae</taxon>
        <taxon>Panicodae</taxon>
        <taxon>Paniceae</taxon>
        <taxon>Dichantheliinae</taxon>
        <taxon>Dichanthelium</taxon>
    </lineage>
</organism>
<evidence type="ECO:0000313" key="3">
    <source>
        <dbReference type="EMBL" id="OEL21572.1"/>
    </source>
</evidence>
<dbReference type="PANTHER" id="PTHR33074:SF62">
    <property type="entry name" value="EXPRESSED PROTEIN"/>
    <property type="match status" value="1"/>
</dbReference>
<proteinExistence type="predicted"/>
<evidence type="ECO:0000256" key="1">
    <source>
        <dbReference type="SAM" id="MobiDB-lite"/>
    </source>
</evidence>
<dbReference type="EMBL" id="LWDX02047598">
    <property type="protein sequence ID" value="OEL21572.1"/>
    <property type="molecule type" value="Genomic_DNA"/>
</dbReference>
<feature type="compositionally biased region" description="Basic residues" evidence="1">
    <location>
        <begin position="314"/>
        <end position="323"/>
    </location>
</feature>
<protein>
    <recommendedName>
        <fullName evidence="2">DUF1618 domain-containing protein</fullName>
    </recommendedName>
</protein>
<dbReference type="Proteomes" id="UP000095767">
    <property type="component" value="Unassembled WGS sequence"/>
</dbReference>
<feature type="domain" description="DUF1618" evidence="2">
    <location>
        <begin position="259"/>
        <end position="399"/>
    </location>
</feature>
<keyword evidence="4" id="KW-1185">Reference proteome</keyword>
<gene>
    <name evidence="3" type="ORF">BAE44_0017408</name>
</gene>
<feature type="non-terminal residue" evidence="3">
    <location>
        <position position="476"/>
    </location>
</feature>